<sequence length="193" mass="21835">MSKYSPRTLPFQVVGQFLGFVLKDGYKIKYLRIIVDGREYWFKPEKELRDRLSLNIPIHTSLQVTGESRVCEKTGKLKLKVTGIENLSAGESRVPEEPKPKPKQATVLVCQKSDCWKNGGATVCRMLEEGLQEKGLADTVHIKRTGCLKQCKRGPNVVVMPDKKHYSNVDPRQIPELIERHFASSEEAIATRA</sequence>
<dbReference type="AlphaFoldDB" id="A0AAW9QWN6"/>
<gene>
    <name evidence="1" type="ORF">V0288_21965</name>
</gene>
<dbReference type="Gene3D" id="3.40.30.10">
    <property type="entry name" value="Glutaredoxin"/>
    <property type="match status" value="1"/>
</dbReference>
<dbReference type="CDD" id="cd02980">
    <property type="entry name" value="TRX_Fd_family"/>
    <property type="match status" value="1"/>
</dbReference>
<name>A0AAW9QWN6_9CHRO</name>
<keyword evidence="2" id="KW-1185">Reference proteome</keyword>
<reference evidence="1 2" key="1">
    <citation type="submission" date="2024-01" db="EMBL/GenBank/DDBJ databases">
        <title>Genomic insights into the taxonomy and metabolism of the cyanobacterium Pannus brasiliensis CCIBt3594.</title>
        <authorList>
            <person name="Machado M."/>
            <person name="Botero N.B."/>
            <person name="Andreote A.P.D."/>
            <person name="Feitosa A.M.T."/>
            <person name="Popin R."/>
            <person name="Sivonen K."/>
            <person name="Fiore M.F."/>
        </authorList>
    </citation>
    <scope>NUCLEOTIDE SEQUENCE [LARGE SCALE GENOMIC DNA]</scope>
    <source>
        <strain evidence="1 2">CCIBt3594</strain>
    </source>
</reference>
<dbReference type="Proteomes" id="UP001328733">
    <property type="component" value="Unassembled WGS sequence"/>
</dbReference>
<proteinExistence type="predicted"/>
<dbReference type="SUPFAM" id="SSF52833">
    <property type="entry name" value="Thioredoxin-like"/>
    <property type="match status" value="1"/>
</dbReference>
<accession>A0AAW9QWN6</accession>
<dbReference type="Pfam" id="PF01257">
    <property type="entry name" value="2Fe-2S_thioredx"/>
    <property type="match status" value="1"/>
</dbReference>
<comment type="caution">
    <text evidence="1">The sequence shown here is derived from an EMBL/GenBank/DDBJ whole genome shotgun (WGS) entry which is preliminary data.</text>
</comment>
<dbReference type="InterPro" id="IPR036249">
    <property type="entry name" value="Thioredoxin-like_sf"/>
</dbReference>
<dbReference type="EMBL" id="JBAFSM010000061">
    <property type="protein sequence ID" value="MEG3439810.1"/>
    <property type="molecule type" value="Genomic_DNA"/>
</dbReference>
<protein>
    <submittedName>
        <fullName evidence="1">(2Fe-2S) ferredoxin domain-containing protein</fullName>
    </submittedName>
</protein>
<evidence type="ECO:0000313" key="2">
    <source>
        <dbReference type="Proteomes" id="UP001328733"/>
    </source>
</evidence>
<organism evidence="1 2">
    <name type="scientific">Pannus brasiliensis CCIBt3594</name>
    <dbReference type="NCBI Taxonomy" id="1427578"/>
    <lineage>
        <taxon>Bacteria</taxon>
        <taxon>Bacillati</taxon>
        <taxon>Cyanobacteriota</taxon>
        <taxon>Cyanophyceae</taxon>
        <taxon>Oscillatoriophycideae</taxon>
        <taxon>Chroococcales</taxon>
        <taxon>Microcystaceae</taxon>
        <taxon>Pannus</taxon>
    </lineage>
</organism>
<dbReference type="RefSeq" id="WP_332867288.1">
    <property type="nucleotide sequence ID" value="NZ_JBAFSM010000061.1"/>
</dbReference>
<evidence type="ECO:0000313" key="1">
    <source>
        <dbReference type="EMBL" id="MEG3439810.1"/>
    </source>
</evidence>